<keyword evidence="1" id="KW-0969">Cilium</keyword>
<sequence length="123" mass="13370">MNAALKAKNAYGKARATTRTPIDIEYELLGQLTHRIIAAAKKGKTGFNDLVAALHDNQKLWTTFAADIAYADNALPDALKTNIVYLSQFTAHHTGQVLARKADVRPLVEINTAIMRGLRSGAP</sequence>
<proteinExistence type="predicted"/>
<dbReference type="Proteomes" id="UP000198767">
    <property type="component" value="Unassembled WGS sequence"/>
</dbReference>
<keyword evidence="1" id="KW-0282">Flagellum</keyword>
<dbReference type="STRING" id="1156985.SAMN04488118_11032"/>
<gene>
    <name evidence="1" type="ORF">SAMN04488118_11032</name>
</gene>
<name>A0A1G5R9W3_9RHOB</name>
<dbReference type="InterPro" id="IPR010845">
    <property type="entry name" value="FlaF"/>
</dbReference>
<dbReference type="NCBIfam" id="NF009435">
    <property type="entry name" value="PRK12794.1"/>
    <property type="match status" value="1"/>
</dbReference>
<dbReference type="AlphaFoldDB" id="A0A1G5R9W3"/>
<keyword evidence="2" id="KW-1185">Reference proteome</keyword>
<organism evidence="1 2">
    <name type="scientific">Epibacterium ulvae</name>
    <dbReference type="NCBI Taxonomy" id="1156985"/>
    <lineage>
        <taxon>Bacteria</taxon>
        <taxon>Pseudomonadati</taxon>
        <taxon>Pseudomonadota</taxon>
        <taxon>Alphaproteobacteria</taxon>
        <taxon>Rhodobacterales</taxon>
        <taxon>Roseobacteraceae</taxon>
        <taxon>Epibacterium</taxon>
    </lineage>
</organism>
<dbReference type="GO" id="GO:0044781">
    <property type="term" value="P:bacterial-type flagellum organization"/>
    <property type="evidence" value="ECO:0007669"/>
    <property type="project" value="InterPro"/>
</dbReference>
<keyword evidence="1" id="KW-0966">Cell projection</keyword>
<evidence type="ECO:0000313" key="1">
    <source>
        <dbReference type="EMBL" id="SCZ70099.1"/>
    </source>
</evidence>
<evidence type="ECO:0000313" key="2">
    <source>
        <dbReference type="Proteomes" id="UP000198767"/>
    </source>
</evidence>
<dbReference type="Pfam" id="PF07309">
    <property type="entry name" value="FlaF"/>
    <property type="match status" value="1"/>
</dbReference>
<dbReference type="OrthoDB" id="9808944at2"/>
<dbReference type="EMBL" id="FMWG01000010">
    <property type="protein sequence ID" value="SCZ70099.1"/>
    <property type="molecule type" value="Genomic_DNA"/>
</dbReference>
<protein>
    <submittedName>
        <fullName evidence="1">Flagellar protein FlaF</fullName>
    </submittedName>
</protein>
<accession>A0A1G5R9W3</accession>
<dbReference type="RefSeq" id="WP_090220226.1">
    <property type="nucleotide sequence ID" value="NZ_CANLDO010000009.1"/>
</dbReference>
<reference evidence="1 2" key="1">
    <citation type="submission" date="2016-10" db="EMBL/GenBank/DDBJ databases">
        <authorList>
            <person name="de Groot N.N."/>
        </authorList>
    </citation>
    <scope>NUCLEOTIDE SEQUENCE [LARGE SCALE GENOMIC DNA]</scope>
    <source>
        <strain evidence="1 2">U95</strain>
    </source>
</reference>